<evidence type="ECO:0000313" key="7">
    <source>
        <dbReference type="EMBL" id="WNZ26038.1"/>
    </source>
</evidence>
<dbReference type="SUPFAM" id="SSF53474">
    <property type="entry name" value="alpha/beta-Hydrolases"/>
    <property type="match status" value="1"/>
</dbReference>
<sequence>MNRWATDVQSEKSASGVARDVAILGQATHGQATDKQATDKQATDKQTTDHGTPSANSYSVAPRLVRFARSHWLHWAKLILSIGLLPPLLDAGATIAAERITISYGLLERSIRIDALEQYATDGTVSSDLRDYLRYLNDAQQEQLRQALVAPVNLGVVPVTQFLYTEQGEILLRRLGELVRTDSNLSGFYAIRSALILAANDPQGLTMLNVLREFPLSNIRIDLNRTLQLLSDLQRLIQQTQEAAALVAEQSLQEAELEAQIAPLNRAPQPDLQNLGSFGWQVVSIQLNDISRNRQFPVDLYLPQTRNSPVLQAPVVVISHGLGSDRSSYAYLAKQLASYGFAVAVPEHPGSNAQQLQALIAGTASQVTAPAEFIDRPLDIKYLLDRLTQLNQTDPQIQDRLNLEQVGVVGQSFGGYTALALAGGRIDLQQLQLDCDRNDPLNLSLLLQCRALELPQPLSDLYDERVKAIVAINSIGSSLIGAADFSDIQIPVMLMSGSADTIAPALIEQIRPFTWLATPNKYLVLLQGGTHFSTIDVPNPTAADVIPLPSEIIGPDPKVAQAYLKALSVAFFQTHLAQNPDYRFYLGATYAQSISNQVLPISLVQSLTLLQIATNAPTR</sequence>
<keyword evidence="4" id="KW-0175">Coiled coil</keyword>
<feature type="compositionally biased region" description="Basic and acidic residues" evidence="5">
    <location>
        <begin position="36"/>
        <end position="48"/>
    </location>
</feature>
<dbReference type="Pfam" id="PF03403">
    <property type="entry name" value="PAF-AH_p_II"/>
    <property type="match status" value="1"/>
</dbReference>
<evidence type="ECO:0000256" key="5">
    <source>
        <dbReference type="SAM" id="MobiDB-lite"/>
    </source>
</evidence>
<evidence type="ECO:0000256" key="1">
    <source>
        <dbReference type="ARBA" id="ARBA00022801"/>
    </source>
</evidence>
<dbReference type="GO" id="GO:0003847">
    <property type="term" value="F:1-alkyl-2-acetylglycerophosphocholine esterase activity"/>
    <property type="evidence" value="ECO:0007669"/>
    <property type="project" value="TreeGrafter"/>
</dbReference>
<dbReference type="PANTHER" id="PTHR10272">
    <property type="entry name" value="PLATELET-ACTIVATING FACTOR ACETYLHYDROLASE"/>
    <property type="match status" value="1"/>
</dbReference>
<dbReference type="InterPro" id="IPR010802">
    <property type="entry name" value="DUF1400"/>
</dbReference>
<evidence type="ECO:0000256" key="2">
    <source>
        <dbReference type="ARBA" id="ARBA00022963"/>
    </source>
</evidence>
<accession>A0AA96WIL5</accession>
<feature type="coiled-coil region" evidence="4">
    <location>
        <begin position="223"/>
        <end position="250"/>
    </location>
</feature>
<dbReference type="GO" id="GO:0016042">
    <property type="term" value="P:lipid catabolic process"/>
    <property type="evidence" value="ECO:0007669"/>
    <property type="project" value="UniProtKB-KW"/>
</dbReference>
<dbReference type="AlphaFoldDB" id="A0AA96WIL5"/>
<dbReference type="EMBL" id="CP053586">
    <property type="protein sequence ID" value="WNZ26038.1"/>
    <property type="molecule type" value="Genomic_DNA"/>
</dbReference>
<evidence type="ECO:0000256" key="4">
    <source>
        <dbReference type="SAM" id="Coils"/>
    </source>
</evidence>
<proteinExistence type="predicted"/>
<protein>
    <submittedName>
        <fullName evidence="7">Alpha/beta hydrolase</fullName>
    </submittedName>
</protein>
<organism evidence="7">
    <name type="scientific">Leptolyngbya sp. NK1-12</name>
    <dbReference type="NCBI Taxonomy" id="2547451"/>
    <lineage>
        <taxon>Bacteria</taxon>
        <taxon>Bacillati</taxon>
        <taxon>Cyanobacteriota</taxon>
        <taxon>Cyanophyceae</taxon>
        <taxon>Leptolyngbyales</taxon>
        <taxon>Leptolyngbyaceae</taxon>
        <taxon>Leptolyngbya group</taxon>
        <taxon>Leptolyngbya</taxon>
    </lineage>
</organism>
<reference evidence="7" key="1">
    <citation type="submission" date="2020-05" db="EMBL/GenBank/DDBJ databases">
        <authorList>
            <person name="Zhu T."/>
            <person name="Keshari N."/>
            <person name="Lu X."/>
        </authorList>
    </citation>
    <scope>NUCLEOTIDE SEQUENCE</scope>
    <source>
        <strain evidence="7">NK1-12</strain>
    </source>
</reference>
<name>A0AA96WIL5_9CYAN</name>
<evidence type="ECO:0000256" key="3">
    <source>
        <dbReference type="ARBA" id="ARBA00023098"/>
    </source>
</evidence>
<keyword evidence="3" id="KW-0443">Lipid metabolism</keyword>
<feature type="domain" description="DUF1400" evidence="6">
    <location>
        <begin position="96"/>
        <end position="222"/>
    </location>
</feature>
<keyword evidence="2" id="KW-0442">Lipid degradation</keyword>
<dbReference type="Pfam" id="PF07176">
    <property type="entry name" value="DUF1400"/>
    <property type="match status" value="1"/>
</dbReference>
<dbReference type="Gene3D" id="3.40.50.1820">
    <property type="entry name" value="alpha/beta hydrolase"/>
    <property type="match status" value="1"/>
</dbReference>
<dbReference type="PANTHER" id="PTHR10272:SF13">
    <property type="entry name" value="POLY(ETHYLENE TEREPHTHALATE) HYDROLASE"/>
    <property type="match status" value="1"/>
</dbReference>
<gene>
    <name evidence="7" type="ORF">HJG54_26575</name>
</gene>
<evidence type="ECO:0000259" key="6">
    <source>
        <dbReference type="Pfam" id="PF07176"/>
    </source>
</evidence>
<dbReference type="RefSeq" id="WP_316432231.1">
    <property type="nucleotide sequence ID" value="NZ_CP053586.1"/>
</dbReference>
<feature type="region of interest" description="Disordered" evidence="5">
    <location>
        <begin position="28"/>
        <end position="56"/>
    </location>
</feature>
<keyword evidence="1 7" id="KW-0378">Hydrolase</keyword>
<dbReference type="InterPro" id="IPR029058">
    <property type="entry name" value="AB_hydrolase_fold"/>
</dbReference>